<dbReference type="Gene3D" id="3.40.50.1700">
    <property type="entry name" value="Glycoside hydrolase family 3 C-terminal domain"/>
    <property type="match status" value="2"/>
</dbReference>
<dbReference type="SUPFAM" id="SSF52279">
    <property type="entry name" value="Beta-D-glucan exohydrolase, C-terminal domain"/>
    <property type="match status" value="1"/>
</dbReference>
<dbReference type="InterPro" id="IPR002772">
    <property type="entry name" value="Glyco_hydro_3_C"/>
</dbReference>
<dbReference type="GO" id="GO:0045493">
    <property type="term" value="P:xylan catabolic process"/>
    <property type="evidence" value="ECO:0007669"/>
    <property type="project" value="InterPro"/>
</dbReference>
<dbReference type="GO" id="GO:0009044">
    <property type="term" value="F:xylan 1,4-beta-xylosidase activity"/>
    <property type="evidence" value="ECO:0007669"/>
    <property type="project" value="InterPro"/>
</dbReference>
<dbReference type="InterPro" id="IPR036881">
    <property type="entry name" value="Glyco_hydro_3_C_sf"/>
</dbReference>
<dbReference type="InterPro" id="IPR026891">
    <property type="entry name" value="Fn3-like"/>
</dbReference>
<dbReference type="GO" id="GO:0030246">
    <property type="term" value="F:carbohydrate binding"/>
    <property type="evidence" value="ECO:0007669"/>
    <property type="project" value="InterPro"/>
</dbReference>
<dbReference type="InterPro" id="IPR044993">
    <property type="entry name" value="BXL"/>
</dbReference>
<dbReference type="InterPro" id="IPR001764">
    <property type="entry name" value="Glyco_hydro_3_N"/>
</dbReference>
<dbReference type="Gene3D" id="2.60.40.10">
    <property type="entry name" value="Immunoglobulins"/>
    <property type="match status" value="1"/>
</dbReference>
<reference evidence="7" key="1">
    <citation type="journal article" date="2021" name="PeerJ">
        <title>Extensive microbial diversity within the chicken gut microbiome revealed by metagenomics and culture.</title>
        <authorList>
            <person name="Gilroy R."/>
            <person name="Ravi A."/>
            <person name="Getino M."/>
            <person name="Pursley I."/>
            <person name="Horton D.L."/>
            <person name="Alikhan N.F."/>
            <person name="Baker D."/>
            <person name="Gharbi K."/>
            <person name="Hall N."/>
            <person name="Watson M."/>
            <person name="Adriaenssens E.M."/>
            <person name="Foster-Nyarko E."/>
            <person name="Jarju S."/>
            <person name="Secka A."/>
            <person name="Antonio M."/>
            <person name="Oren A."/>
            <person name="Chaudhuri R.R."/>
            <person name="La Ragione R."/>
            <person name="Hildebrand F."/>
            <person name="Pallen M.J."/>
        </authorList>
    </citation>
    <scope>NUCLEOTIDE SEQUENCE</scope>
    <source>
        <strain evidence="7">CHK189-11263</strain>
    </source>
</reference>
<dbReference type="Pfam" id="PF02368">
    <property type="entry name" value="Big_2"/>
    <property type="match status" value="1"/>
</dbReference>
<evidence type="ECO:0000256" key="3">
    <source>
        <dbReference type="ARBA" id="ARBA00022801"/>
    </source>
</evidence>
<dbReference type="InterPro" id="IPR009784">
    <property type="entry name" value="DUF1349"/>
</dbReference>
<dbReference type="Pfam" id="PF03422">
    <property type="entry name" value="CBM_6"/>
    <property type="match status" value="1"/>
</dbReference>
<feature type="domain" description="BIG2" evidence="5">
    <location>
        <begin position="1295"/>
        <end position="1349"/>
    </location>
</feature>
<dbReference type="InterPro" id="IPR054604">
    <property type="entry name" value="SbsC_Big-like"/>
</dbReference>
<evidence type="ECO:0000256" key="2">
    <source>
        <dbReference type="ARBA" id="ARBA00022729"/>
    </source>
</evidence>
<reference evidence="7" key="2">
    <citation type="submission" date="2021-04" db="EMBL/GenBank/DDBJ databases">
        <authorList>
            <person name="Gilroy R."/>
        </authorList>
    </citation>
    <scope>NUCLEOTIDE SEQUENCE</scope>
    <source>
        <strain evidence="7">CHK189-11263</strain>
    </source>
</reference>
<keyword evidence="2 4" id="KW-0732">Signal</keyword>
<feature type="domain" description="BIG2" evidence="5">
    <location>
        <begin position="919"/>
        <end position="999"/>
    </location>
</feature>
<dbReference type="InterPro" id="IPR017853">
    <property type="entry name" value="GH"/>
</dbReference>
<dbReference type="FunFam" id="2.60.40.10:FF:000495">
    <property type="entry name" value="Periplasmic beta-glucosidase"/>
    <property type="match status" value="1"/>
</dbReference>
<dbReference type="Pfam" id="PF14310">
    <property type="entry name" value="Fn3-like"/>
    <property type="match status" value="1"/>
</dbReference>
<proteinExistence type="inferred from homology"/>
<dbReference type="SUPFAM" id="SSF51445">
    <property type="entry name" value="(Trans)glycosidases"/>
    <property type="match status" value="1"/>
</dbReference>
<feature type="domain" description="Fibronectin type III-like" evidence="6">
    <location>
        <begin position="824"/>
        <end position="895"/>
    </location>
</feature>
<dbReference type="GO" id="GO:0031222">
    <property type="term" value="P:arabinan catabolic process"/>
    <property type="evidence" value="ECO:0007669"/>
    <property type="project" value="TreeGrafter"/>
</dbReference>
<evidence type="ECO:0000256" key="1">
    <source>
        <dbReference type="ARBA" id="ARBA00005336"/>
    </source>
</evidence>
<dbReference type="Gene3D" id="2.60.40.1080">
    <property type="match status" value="2"/>
</dbReference>
<dbReference type="Gene3D" id="2.60.120.200">
    <property type="match status" value="1"/>
</dbReference>
<dbReference type="Pfam" id="PF22359">
    <property type="entry name" value="Big-like"/>
    <property type="match status" value="1"/>
</dbReference>
<dbReference type="CDD" id="cd04084">
    <property type="entry name" value="CBM6_xylanase-like"/>
    <property type="match status" value="1"/>
</dbReference>
<protein>
    <submittedName>
        <fullName evidence="7">Glycoside hydrolase family 3 C-terminal domain-containing protein</fullName>
    </submittedName>
</protein>
<name>A0A9D2MA34_9FIRM</name>
<evidence type="ECO:0000313" key="8">
    <source>
        <dbReference type="Proteomes" id="UP000824208"/>
    </source>
</evidence>
<comment type="caution">
    <text evidence="7">The sequence shown here is derived from an EMBL/GenBank/DDBJ whole genome shotgun (WGS) entry which is preliminary data.</text>
</comment>
<sequence length="1349" mass="146749">MKQTKLTRRFVSTGIAGLLLIQSMALPAFAAETDAAAETPQYPYLDTSLSFEERAADLVSRMTLEEKISQLGNDYGGACPAIPRLGVQANRWWNEALHGIARNGPATSFPTGLGLAATWDPEVVREMASMAADEGREKYNTEDHSMTALSYWSPTLNMARDPRWGRTDETYGEDPFLTGQIGDGFVRGLQGEGEENNTPYLKSIATPKHFLANNSEVNRRGGESTVDLRDLREYYTPAFKEAIEVGGARSIMTSYNAVNGVPMSANKPIMEDIVRKTWGFDGFVVTDCGALQDVVNHPWRPDGWDDSVSWSLGAVAAALDAGVDYNCGSVYRDNTKAAYDAGLITEDDIDVALVRLFTARMQVGEFDPAEMVPYSDPEKYGAGKQLHAADHDQMAEDLADQAVVLLKNEPAEGADTPMLPLGAQEAIDHLVLVGHLADEVTLGGYSTDQPGNTSTPVQGIEAALKRYNPEATFTYIPGTQSGVTQDFLMNIRGPKMYGKDGTFLRQIDLNANAQISGGQIENAQEPNTGYFRSNAGGWVKFDQMDFTGIDHFTVEMCGMSRAAPTTMELRLGSPTGELLATVSGVGDTSEGTDEWNHWVEYEFRFISGGKEGPLEDVYMVIEKAPGEFEFTAEERATIESADAVVAFVGTGEGDGFEGQDRTSDQFPQGQEDMVNTLLALNKHTVVYMQAIGQMDIESFKDTAPAILWSTYNGQAQGNAAGRILFGEKDPAAKLPFTWYSDLDQLDSILDYNIRTREATEEREGSNGRTYQYFSGDVTYPFGYGLTYSSFTYSGLTISDSEVTPDDTLKVEFDVTNTSTRDGAEIAQVYVVSPGADKINRPAKRLKGFDKQEIPAGETRHFVIEIPVSELYYWDVENEMRTYDQGVYTIQVGPDSANTPLTQDFTLNGQLTPELHAVTALPSGNILDADHPEKTISIDLTASYNNETFVDLAQDGTVVYSSNKPEVAQVSADGIVTPVGPGTATITASVTVGGRTMSSSFPVAVTSDWAPTAENIYVDGQPLPGFEPDVLTYSVGVDSLDELPEVTAAAADGATVSVVQATKENPTATVTASQAEGGYLNTVYQISFVIPPKSFDFTRTTEQEVRDGWTMQHEDAEAWSVGPDGLTVTTQRGDFGYANEPAKNVFLQSGMGDWRMDAKVTYSEVPSKSFQQAGILVYQDDQHLIKLDYEWKGGSSGACIQFVYYDGGGLVACGDLIPYNGTEIYYRIEKQGNRYTGSYSPDGQEYMQFGTITLDLANSKLGLMAINGPSQYGGVTDPIDVTFEYLTITQDQPDVPATGITLDQSELSLAPEATFQLTATVEPENATDKEVTWTSSDETVATVDENGLVT</sequence>
<feature type="chain" id="PRO_5039061280" evidence="4">
    <location>
        <begin position="31"/>
        <end position="1349"/>
    </location>
</feature>
<evidence type="ECO:0000259" key="6">
    <source>
        <dbReference type="SMART" id="SM01217"/>
    </source>
</evidence>
<dbReference type="Pfam" id="PF00933">
    <property type="entry name" value="Glyco_hydro_3"/>
    <property type="match status" value="1"/>
</dbReference>
<dbReference type="InterPro" id="IPR036962">
    <property type="entry name" value="Glyco_hydro_3_N_sf"/>
</dbReference>
<dbReference type="InterPro" id="IPR013783">
    <property type="entry name" value="Ig-like_fold"/>
</dbReference>
<dbReference type="InterPro" id="IPR003343">
    <property type="entry name" value="Big_2"/>
</dbReference>
<dbReference type="InterPro" id="IPR013320">
    <property type="entry name" value="ConA-like_dom_sf"/>
</dbReference>
<dbReference type="PANTHER" id="PTHR42721:SF3">
    <property type="entry name" value="BETA-D-XYLOSIDASE 5-RELATED"/>
    <property type="match status" value="1"/>
</dbReference>
<dbReference type="GO" id="GO:0008422">
    <property type="term" value="F:beta-glucosidase activity"/>
    <property type="evidence" value="ECO:0007669"/>
    <property type="project" value="UniProtKB-ARBA"/>
</dbReference>
<dbReference type="Pfam" id="PF07081">
    <property type="entry name" value="DUF1349"/>
    <property type="match status" value="1"/>
</dbReference>
<dbReference type="InterPro" id="IPR005084">
    <property type="entry name" value="CBM6"/>
</dbReference>
<organism evidence="7 8">
    <name type="scientific">Candidatus Flavonifractor intestinipullorum</name>
    <dbReference type="NCBI Taxonomy" id="2838587"/>
    <lineage>
        <taxon>Bacteria</taxon>
        <taxon>Bacillati</taxon>
        <taxon>Bacillota</taxon>
        <taxon>Clostridia</taxon>
        <taxon>Eubacteriales</taxon>
        <taxon>Oscillospiraceae</taxon>
        <taxon>Flavonifractor</taxon>
    </lineage>
</organism>
<evidence type="ECO:0000313" key="7">
    <source>
        <dbReference type="EMBL" id="HJB56807.1"/>
    </source>
</evidence>
<dbReference type="Pfam" id="PF01915">
    <property type="entry name" value="Glyco_hydro_3_C"/>
    <property type="match status" value="1"/>
</dbReference>
<dbReference type="InterPro" id="IPR008964">
    <property type="entry name" value="Invasin/intimin_cell_adhesion"/>
</dbReference>
<dbReference type="PRINTS" id="PR00133">
    <property type="entry name" value="GLHYDRLASE3"/>
</dbReference>
<feature type="non-terminal residue" evidence="7">
    <location>
        <position position="1349"/>
    </location>
</feature>
<dbReference type="Proteomes" id="UP000824208">
    <property type="component" value="Unassembled WGS sequence"/>
</dbReference>
<dbReference type="SUPFAM" id="SSF49373">
    <property type="entry name" value="Invasin/intimin cell-adhesion fragments"/>
    <property type="match status" value="2"/>
</dbReference>
<feature type="signal peptide" evidence="4">
    <location>
        <begin position="1"/>
        <end position="30"/>
    </location>
</feature>
<gene>
    <name evidence="7" type="ORF">H9714_04560</name>
</gene>
<comment type="similarity">
    <text evidence="1">Belongs to the glycosyl hydrolase 3 family.</text>
</comment>
<dbReference type="SMART" id="SM01217">
    <property type="entry name" value="Fn3_like"/>
    <property type="match status" value="1"/>
</dbReference>
<dbReference type="SUPFAM" id="SSF49899">
    <property type="entry name" value="Concanavalin A-like lectins/glucanases"/>
    <property type="match status" value="1"/>
</dbReference>
<dbReference type="SMART" id="SM00635">
    <property type="entry name" value="BID_2"/>
    <property type="match status" value="2"/>
</dbReference>
<keyword evidence="3 7" id="KW-0378">Hydrolase</keyword>
<dbReference type="Gene3D" id="3.20.20.300">
    <property type="entry name" value="Glycoside hydrolase, family 3, N-terminal domain"/>
    <property type="match status" value="1"/>
</dbReference>
<evidence type="ECO:0000256" key="4">
    <source>
        <dbReference type="SAM" id="SignalP"/>
    </source>
</evidence>
<evidence type="ECO:0000259" key="5">
    <source>
        <dbReference type="SMART" id="SM00635"/>
    </source>
</evidence>
<dbReference type="GO" id="GO:0046556">
    <property type="term" value="F:alpha-L-arabinofuranosidase activity"/>
    <property type="evidence" value="ECO:0007669"/>
    <property type="project" value="TreeGrafter"/>
</dbReference>
<dbReference type="PANTHER" id="PTHR42721">
    <property type="entry name" value="SUGAR HYDROLASE-RELATED"/>
    <property type="match status" value="1"/>
</dbReference>
<accession>A0A9D2MA34</accession>
<dbReference type="EMBL" id="DWYC01000047">
    <property type="protein sequence ID" value="HJB56807.1"/>
    <property type="molecule type" value="Genomic_DNA"/>
</dbReference>